<reference evidence="13" key="1">
    <citation type="submission" date="2021-08" db="EMBL/GenBank/DDBJ databases">
        <title>WGS assembly of Ceratopteris richardii.</title>
        <authorList>
            <person name="Marchant D.B."/>
            <person name="Chen G."/>
            <person name="Jenkins J."/>
            <person name="Shu S."/>
            <person name="Leebens-Mack J."/>
            <person name="Grimwood J."/>
            <person name="Schmutz J."/>
            <person name="Soltis P."/>
            <person name="Soltis D."/>
            <person name="Chen Z.-H."/>
        </authorList>
    </citation>
    <scope>NUCLEOTIDE SEQUENCE</scope>
    <source>
        <strain evidence="13">Whitten #5841</strain>
        <tissue evidence="13">Leaf</tissue>
    </source>
</reference>
<dbReference type="SMART" id="SM00356">
    <property type="entry name" value="ZnF_C3H1"/>
    <property type="match status" value="2"/>
</dbReference>
<feature type="domain" description="Helicase ATP-binding" evidence="11">
    <location>
        <begin position="18"/>
        <end position="180"/>
    </location>
</feature>
<dbReference type="InterPro" id="IPR001650">
    <property type="entry name" value="Helicase_C-like"/>
</dbReference>
<evidence type="ECO:0000256" key="2">
    <source>
        <dbReference type="ARBA" id="ARBA00022723"/>
    </source>
</evidence>
<protein>
    <recommendedName>
        <fullName evidence="15">DExH-box ATP-dependent RNA helicase DExH8</fullName>
    </recommendedName>
</protein>
<evidence type="ECO:0000256" key="1">
    <source>
        <dbReference type="ARBA" id="ARBA00022528"/>
    </source>
</evidence>
<dbReference type="Proteomes" id="UP000825935">
    <property type="component" value="Chromosome 11"/>
</dbReference>
<dbReference type="Gene3D" id="1.20.120.1080">
    <property type="match status" value="1"/>
</dbReference>
<dbReference type="Pfam" id="PF00271">
    <property type="entry name" value="Helicase_C"/>
    <property type="match status" value="1"/>
</dbReference>
<dbReference type="InterPro" id="IPR019446">
    <property type="entry name" value="BMT5-like"/>
</dbReference>
<dbReference type="GO" id="GO:0003723">
    <property type="term" value="F:RNA binding"/>
    <property type="evidence" value="ECO:0007669"/>
    <property type="project" value="TreeGrafter"/>
</dbReference>
<dbReference type="InterPro" id="IPR027417">
    <property type="entry name" value="P-loop_NTPase"/>
</dbReference>
<keyword evidence="4 9" id="KW-0863">Zinc-finger</keyword>
<dbReference type="OMA" id="INPPMYL"/>
<evidence type="ECO:0000256" key="8">
    <source>
        <dbReference type="ARBA" id="ARBA00022840"/>
    </source>
</evidence>
<dbReference type="GO" id="GO:0070042">
    <property type="term" value="F:rRNA (uridine-N3-)-methyltransferase activity"/>
    <property type="evidence" value="ECO:0007669"/>
    <property type="project" value="InterPro"/>
</dbReference>
<dbReference type="CDD" id="cd18791">
    <property type="entry name" value="SF2_C_RHA"/>
    <property type="match status" value="1"/>
</dbReference>
<evidence type="ECO:0000259" key="12">
    <source>
        <dbReference type="PROSITE" id="PS51194"/>
    </source>
</evidence>
<dbReference type="Gene3D" id="4.10.1000.10">
    <property type="entry name" value="Zinc finger, CCCH-type"/>
    <property type="match status" value="1"/>
</dbReference>
<dbReference type="PROSITE" id="PS50103">
    <property type="entry name" value="ZF_C3H1"/>
    <property type="match status" value="2"/>
</dbReference>
<feature type="domain" description="Helicase C-terminal" evidence="12">
    <location>
        <begin position="241"/>
        <end position="405"/>
    </location>
</feature>
<feature type="zinc finger region" description="C3H1-type" evidence="9">
    <location>
        <begin position="742"/>
        <end position="769"/>
    </location>
</feature>
<dbReference type="SUPFAM" id="SSF90229">
    <property type="entry name" value="CCCH zinc finger"/>
    <property type="match status" value="1"/>
</dbReference>
<dbReference type="GO" id="GO:0005524">
    <property type="term" value="F:ATP binding"/>
    <property type="evidence" value="ECO:0007669"/>
    <property type="project" value="UniProtKB-KW"/>
</dbReference>
<dbReference type="PANTHER" id="PTHR18934:SF221">
    <property type="entry name" value="ATP-DEPENDENT RNA HELICASE DHX34-RELATED"/>
    <property type="match status" value="1"/>
</dbReference>
<evidence type="ECO:0000256" key="7">
    <source>
        <dbReference type="ARBA" id="ARBA00022833"/>
    </source>
</evidence>
<organism evidence="13 14">
    <name type="scientific">Ceratopteris richardii</name>
    <name type="common">Triangle waterfern</name>
    <dbReference type="NCBI Taxonomy" id="49495"/>
    <lineage>
        <taxon>Eukaryota</taxon>
        <taxon>Viridiplantae</taxon>
        <taxon>Streptophyta</taxon>
        <taxon>Embryophyta</taxon>
        <taxon>Tracheophyta</taxon>
        <taxon>Polypodiopsida</taxon>
        <taxon>Polypodiidae</taxon>
        <taxon>Polypodiales</taxon>
        <taxon>Pteridineae</taxon>
        <taxon>Pteridaceae</taxon>
        <taxon>Parkerioideae</taxon>
        <taxon>Ceratopteris</taxon>
    </lineage>
</organism>
<keyword evidence="14" id="KW-1185">Reference proteome</keyword>
<keyword evidence="1" id="KW-0150">Chloroplast</keyword>
<dbReference type="PROSITE" id="PS51192">
    <property type="entry name" value="HELICASE_ATP_BIND_1"/>
    <property type="match status" value="1"/>
</dbReference>
<dbReference type="SMART" id="SM00487">
    <property type="entry name" value="DEXDc"/>
    <property type="match status" value="1"/>
</dbReference>
<keyword evidence="8" id="KW-0067">ATP-binding</keyword>
<keyword evidence="5" id="KW-0378">Hydrolase</keyword>
<keyword evidence="1" id="KW-0934">Plastid</keyword>
<dbReference type="SUPFAM" id="SSF52540">
    <property type="entry name" value="P-loop containing nucleoside triphosphate hydrolases"/>
    <property type="match status" value="1"/>
</dbReference>
<evidence type="ECO:0008006" key="15">
    <source>
        <dbReference type="Google" id="ProtNLM"/>
    </source>
</evidence>
<evidence type="ECO:0000256" key="6">
    <source>
        <dbReference type="ARBA" id="ARBA00022806"/>
    </source>
</evidence>
<keyword evidence="3" id="KW-0547">Nucleotide-binding</keyword>
<dbReference type="CDD" id="cd17917">
    <property type="entry name" value="DEXHc_RHA-like"/>
    <property type="match status" value="1"/>
</dbReference>
<dbReference type="GO" id="GO:0008270">
    <property type="term" value="F:zinc ion binding"/>
    <property type="evidence" value="ECO:0007669"/>
    <property type="project" value="UniProtKB-KW"/>
</dbReference>
<dbReference type="InterPro" id="IPR014001">
    <property type="entry name" value="Helicase_ATP-bd"/>
</dbReference>
<dbReference type="SMART" id="SM00490">
    <property type="entry name" value="HELICc"/>
    <property type="match status" value="1"/>
</dbReference>
<evidence type="ECO:0000313" key="14">
    <source>
        <dbReference type="Proteomes" id="UP000825935"/>
    </source>
</evidence>
<accession>A0A8T2TU13</accession>
<sequence length="1013" mass="114833">MARSNASLPVRLQKRRILDKVQLNRVTLIVAETGTGKSTQVPQMLLEEGISPILCTQPRRLAVVAISKLVAKERGTELGGEIGFHIGQKKAVSSLSKILFETAGILLEEMRCEGAKVLSRYKVVIFDEVHERSIESDLALTCIKQFMMRNGNIRLVLMSATFDCELYKNYFKDVDRGERLEIIPISHPTGDETCILYKCQVSYLEEVASMLSGSEAECLLSELTLPLDVESIGLGQQMQGIISDLVSHLHAESDLGKNILIFLPTYRALEEQWFLLKKKVPEVKVFVLHSSIDMDNSLKAMEVSLSQRKVILATNVAESSVTISGVSYVIDSCLSLEIFWDNERRKRLPRLVWVSKSQADQRKGRTGRTCDGHVFRMVPKGKFLNFPEYEKPAIQLLSLKEQVLTLSCSDSKAINDPRVFFPKSMDPPLETTVKNAQSALHAAGALQLAVQRGKFLPTDYGRLLASLPLSFESAILVVKGGQLGMLREAAILAALMDSSPFPIVHPFGNETLYRTFLERYYRKHDNSKGEPKSFSYASILLANLQAFDFWQCVMKDKQRLERLISHAAMLKQSSAQTLSSVEREQCWCTQHSLSLSALEAIAETSSNIVEILHLYRPTFISNVQGSPAHYIAYCFYHHTCDLQPDEEHLAEKVIMVEDEEPDNITEICADKSYVYGDQLHPSAQLDLLSNLIVQVRNDLLHENTNEEENDEVEEDQVSLCRYFQRGMCFRGSDCRYSHDLMARRSVCKYFMTETGCRYGERCDFRHPGSFETLPILNSPLTFEESYPSLNCFLDLCPNEEDGTILIYGDDDFSFTWNFSQHYSPRSLLATSTLGDDCLHLKTVTAVKERVTQLSGMGVRIRWDTDLQSLPADVWEDITCVVWNIRRVRNEEESETKRLQNFLSTLSVILFAESLAHISLILTMYNDQFSRMKVERLARECFFFLEQSIPFDSTSMGVYPPLGTYAFGVPRPVSYVFELQPPSAKQHGDCFWLLEQAFHDSAAVSTEESEIEWD</sequence>
<evidence type="ECO:0000313" key="13">
    <source>
        <dbReference type="EMBL" id="KAH7425193.1"/>
    </source>
</evidence>
<dbReference type="PANTHER" id="PTHR18934">
    <property type="entry name" value="ATP-DEPENDENT RNA HELICASE"/>
    <property type="match status" value="1"/>
</dbReference>
<comment type="caution">
    <text evidence="13">The sequence shown here is derived from an EMBL/GenBank/DDBJ whole genome shotgun (WGS) entry which is preliminary data.</text>
</comment>
<feature type="domain" description="C3H1-type" evidence="10">
    <location>
        <begin position="742"/>
        <end position="769"/>
    </location>
</feature>
<dbReference type="PROSITE" id="PS51194">
    <property type="entry name" value="HELICASE_CTER"/>
    <property type="match status" value="1"/>
</dbReference>
<dbReference type="Pfam" id="PF10354">
    <property type="entry name" value="BMT5-like"/>
    <property type="match status" value="1"/>
</dbReference>
<dbReference type="EMBL" id="CM035416">
    <property type="protein sequence ID" value="KAH7425193.1"/>
    <property type="molecule type" value="Genomic_DNA"/>
</dbReference>
<evidence type="ECO:0000256" key="9">
    <source>
        <dbReference type="PROSITE-ProRule" id="PRU00723"/>
    </source>
</evidence>
<evidence type="ECO:0000259" key="10">
    <source>
        <dbReference type="PROSITE" id="PS50103"/>
    </source>
</evidence>
<dbReference type="OrthoDB" id="66977at2759"/>
<dbReference type="Pfam" id="PF18044">
    <property type="entry name" value="zf-CCCH_4"/>
    <property type="match status" value="1"/>
</dbReference>
<dbReference type="InterPro" id="IPR041367">
    <property type="entry name" value="Znf-CCCH_4"/>
</dbReference>
<dbReference type="GO" id="GO:0004386">
    <property type="term" value="F:helicase activity"/>
    <property type="evidence" value="ECO:0007669"/>
    <property type="project" value="UniProtKB-KW"/>
</dbReference>
<dbReference type="GO" id="GO:0016787">
    <property type="term" value="F:hydrolase activity"/>
    <property type="evidence" value="ECO:0007669"/>
    <property type="project" value="UniProtKB-KW"/>
</dbReference>
<evidence type="ECO:0000256" key="5">
    <source>
        <dbReference type="ARBA" id="ARBA00022801"/>
    </source>
</evidence>
<feature type="zinc finger region" description="C3H1-type" evidence="9">
    <location>
        <begin position="714"/>
        <end position="741"/>
    </location>
</feature>
<dbReference type="GO" id="GO:0070475">
    <property type="term" value="P:rRNA base methylation"/>
    <property type="evidence" value="ECO:0007669"/>
    <property type="project" value="InterPro"/>
</dbReference>
<dbReference type="AlphaFoldDB" id="A0A8T2TU13"/>
<keyword evidence="7 9" id="KW-0862">Zinc</keyword>
<keyword evidence="2 9" id="KW-0479">Metal-binding</keyword>
<evidence type="ECO:0000256" key="4">
    <source>
        <dbReference type="ARBA" id="ARBA00022771"/>
    </source>
</evidence>
<dbReference type="Gene3D" id="3.40.50.300">
    <property type="entry name" value="P-loop containing nucleotide triphosphate hydrolases"/>
    <property type="match status" value="2"/>
</dbReference>
<evidence type="ECO:0000259" key="11">
    <source>
        <dbReference type="PROSITE" id="PS51192"/>
    </source>
</evidence>
<keyword evidence="6" id="KW-0347">Helicase</keyword>
<dbReference type="InterPro" id="IPR036855">
    <property type="entry name" value="Znf_CCCH_sf"/>
</dbReference>
<dbReference type="InterPro" id="IPR011545">
    <property type="entry name" value="DEAD/DEAH_box_helicase_dom"/>
</dbReference>
<feature type="domain" description="C3H1-type" evidence="10">
    <location>
        <begin position="714"/>
        <end position="741"/>
    </location>
</feature>
<proteinExistence type="predicted"/>
<dbReference type="InterPro" id="IPR000571">
    <property type="entry name" value="Znf_CCCH"/>
</dbReference>
<gene>
    <name evidence="13" type="ORF">KP509_11G043600</name>
</gene>
<dbReference type="Pfam" id="PF00270">
    <property type="entry name" value="DEAD"/>
    <property type="match status" value="1"/>
</dbReference>
<evidence type="ECO:0000256" key="3">
    <source>
        <dbReference type="ARBA" id="ARBA00022741"/>
    </source>
</evidence>
<name>A0A8T2TU13_CERRI</name>